<accession>A0A8S4GA56</accession>
<evidence type="ECO:0000313" key="2">
    <source>
        <dbReference type="Proteomes" id="UP000653454"/>
    </source>
</evidence>
<protein>
    <submittedName>
        <fullName evidence="1">(diamondback moth) hypothetical protein</fullName>
    </submittedName>
</protein>
<proteinExistence type="predicted"/>
<sequence>MHRTHTGRRPRRGNDVHDVLSLITRLASAAAARAQLSADLLRRAVLSRRVRVSRTGLGSLFTSNRVWGKRCSVHRICAIGRVRSYRSSELRTMSNVSRTLVRAKTFRVDL</sequence>
<dbReference type="AlphaFoldDB" id="A0A8S4GA56"/>
<evidence type="ECO:0000313" key="1">
    <source>
        <dbReference type="EMBL" id="CAG9136581.1"/>
    </source>
</evidence>
<reference evidence="1" key="1">
    <citation type="submission" date="2020-11" db="EMBL/GenBank/DDBJ databases">
        <authorList>
            <person name="Whiteford S."/>
        </authorList>
    </citation>
    <scope>NUCLEOTIDE SEQUENCE</scope>
</reference>
<keyword evidence="2" id="KW-1185">Reference proteome</keyword>
<comment type="caution">
    <text evidence="1">The sequence shown here is derived from an EMBL/GenBank/DDBJ whole genome shotgun (WGS) entry which is preliminary data.</text>
</comment>
<gene>
    <name evidence="1" type="ORF">PLXY2_LOCUS14839</name>
</gene>
<name>A0A8S4GA56_PLUXY</name>
<dbReference type="Proteomes" id="UP000653454">
    <property type="component" value="Unassembled WGS sequence"/>
</dbReference>
<dbReference type="EMBL" id="CAJHNJ030000148">
    <property type="protein sequence ID" value="CAG9136581.1"/>
    <property type="molecule type" value="Genomic_DNA"/>
</dbReference>
<organism evidence="1 2">
    <name type="scientific">Plutella xylostella</name>
    <name type="common">Diamondback moth</name>
    <name type="synonym">Plutella maculipennis</name>
    <dbReference type="NCBI Taxonomy" id="51655"/>
    <lineage>
        <taxon>Eukaryota</taxon>
        <taxon>Metazoa</taxon>
        <taxon>Ecdysozoa</taxon>
        <taxon>Arthropoda</taxon>
        <taxon>Hexapoda</taxon>
        <taxon>Insecta</taxon>
        <taxon>Pterygota</taxon>
        <taxon>Neoptera</taxon>
        <taxon>Endopterygota</taxon>
        <taxon>Lepidoptera</taxon>
        <taxon>Glossata</taxon>
        <taxon>Ditrysia</taxon>
        <taxon>Yponomeutoidea</taxon>
        <taxon>Plutellidae</taxon>
        <taxon>Plutella</taxon>
    </lineage>
</organism>